<proteinExistence type="predicted"/>
<organism evidence="3 4">
    <name type="scientific">Massilia yuzhufengensis</name>
    <dbReference type="NCBI Taxonomy" id="1164594"/>
    <lineage>
        <taxon>Bacteria</taxon>
        <taxon>Pseudomonadati</taxon>
        <taxon>Pseudomonadota</taxon>
        <taxon>Betaproteobacteria</taxon>
        <taxon>Burkholderiales</taxon>
        <taxon>Oxalobacteraceae</taxon>
        <taxon>Telluria group</taxon>
        <taxon>Massilia</taxon>
    </lineage>
</organism>
<keyword evidence="4" id="KW-1185">Reference proteome</keyword>
<dbReference type="STRING" id="1164594.SAMN05216204_109106"/>
<evidence type="ECO:0000259" key="2">
    <source>
        <dbReference type="Pfam" id="PF20419"/>
    </source>
</evidence>
<dbReference type="Pfam" id="PF20419">
    <property type="entry name" value="DUF6701"/>
    <property type="match status" value="1"/>
</dbReference>
<gene>
    <name evidence="3" type="ORF">SAMN05216204_109106</name>
</gene>
<feature type="domain" description="DUF6701" evidence="2">
    <location>
        <begin position="413"/>
        <end position="992"/>
    </location>
</feature>
<feature type="signal peptide" evidence="1">
    <location>
        <begin position="1"/>
        <end position="44"/>
    </location>
</feature>
<dbReference type="EMBL" id="FOLD01000009">
    <property type="protein sequence ID" value="SFC72746.1"/>
    <property type="molecule type" value="Genomic_DNA"/>
</dbReference>
<reference evidence="4" key="1">
    <citation type="submission" date="2016-10" db="EMBL/GenBank/DDBJ databases">
        <authorList>
            <person name="Varghese N."/>
            <person name="Submissions S."/>
        </authorList>
    </citation>
    <scope>NUCLEOTIDE SEQUENCE [LARGE SCALE GENOMIC DNA]</scope>
    <source>
        <strain evidence="4">CGMCC 1.12041</strain>
    </source>
</reference>
<evidence type="ECO:0000313" key="4">
    <source>
        <dbReference type="Proteomes" id="UP000198639"/>
    </source>
</evidence>
<feature type="chain" id="PRO_5011698505" evidence="1">
    <location>
        <begin position="45"/>
        <end position="994"/>
    </location>
</feature>
<dbReference type="RefSeq" id="WP_143084552.1">
    <property type="nucleotide sequence ID" value="NZ_FOLD01000009.1"/>
</dbReference>
<evidence type="ECO:0000313" key="3">
    <source>
        <dbReference type="EMBL" id="SFC72746.1"/>
    </source>
</evidence>
<dbReference type="OrthoDB" id="9790247at2"/>
<sequence length="994" mass="101749">MSFPSLFALLFAGAPLRRRRALPRWLPALALVLAGMLGSSMAQATVYTFNGAPVTSCTLSGKVYTCPYPAYLDWDDSVVIGNNYTLKVTNSVTVTYNQGLTMGNNAKLIVTGNLNLTGVNPANLKTNGGDIEVGGTFSMGALAQSMTADVTAGAIRLGSDRVTIIGNLVSQGMVDISSGSKITGDISGTVVTTGSPVTISGKVTATSKFMLASGSTMTGDITAPMFDMLASGSKVTGNILATTSMVMGSGNAVKGDVDTGNLTLQSSSSIITGNARVNWATLEWAGRVTGTIYCKNGTAKDKCDCVTNNSGFAVNTANGPRCEGAAPKAPHHYLVTHDGEGDTCLPEKITVTACANATCTAPHYAGAVSGKLAGVDTPFSIAANAGSVQVSATRFAEGVVTLGVSDALAAQDATTCYRSSSNTNSCAMSFAGGAKLLVEVPNHAAGADIKALIRAVKANDTQTACVAAFENLTYNVQYSCNYSRPKAGSLPLALGDKSLSCAASTATAAAQSVSTEFKAKGVAELALKYADAGEVRLNASVTPFPGMTAKGEGTFVAAPASFKLAAAAGPHRAGADVGVTVTALNSAGVKTPNFDTGDMKTAGVTNHDVALDVACRAQGGEDGVFASAASFVDGEAAATARWSEVGKIELKASLAKFMGTELGTTGLTYDPSKGCLGSVGPFIPQYFKVEIDRPPAQAARSFQYSQEPFEVIVTARNKGGDITRNYSADVKDKAGAGYSEKLLVSAVNAAGAAFAPAPGVFNAVPGVQPALVEIAADKFMAGSAKVKVAYALAAPNGPQAIRLRAANGKAAPADVTSAYTATPDPDAAKEATTSVRTGRLRVGGRFGVLKATLSVPVTAEYWTGKSWLLHSDDNYTILPEVAWAFKPYPADMKTDRKFKGPLVNGATAVDLKVSSGGPGKVDIALNLGSTAQDDACIGDTTGTGVASTGAALPWLRPVVTGCAATTSRDPAGRATFGVFTPENRRVIHVREVFN</sequence>
<accession>A0A1I1LIH1</accession>
<evidence type="ECO:0000256" key="1">
    <source>
        <dbReference type="SAM" id="SignalP"/>
    </source>
</evidence>
<protein>
    <submittedName>
        <fullName evidence="3">MSHA biogenesis protein MshQ</fullName>
    </submittedName>
</protein>
<dbReference type="Proteomes" id="UP000198639">
    <property type="component" value="Unassembled WGS sequence"/>
</dbReference>
<dbReference type="AlphaFoldDB" id="A0A1I1LIH1"/>
<dbReference type="InterPro" id="IPR046524">
    <property type="entry name" value="DUF6701"/>
</dbReference>
<keyword evidence="1" id="KW-0732">Signal</keyword>
<name>A0A1I1LIH1_9BURK</name>